<comment type="similarity">
    <text evidence="1 6">Belongs to the glutaminase family.</text>
</comment>
<dbReference type="PANTHER" id="PTHR12544">
    <property type="entry name" value="GLUTAMINASE"/>
    <property type="match status" value="1"/>
</dbReference>
<comment type="catalytic activity">
    <reaction evidence="5 6">
        <text>L-glutamine + H2O = L-glutamate + NH4(+)</text>
        <dbReference type="Rhea" id="RHEA:15889"/>
        <dbReference type="ChEBI" id="CHEBI:15377"/>
        <dbReference type="ChEBI" id="CHEBI:28938"/>
        <dbReference type="ChEBI" id="CHEBI:29985"/>
        <dbReference type="ChEBI" id="CHEBI:58359"/>
        <dbReference type="EC" id="3.5.1.2"/>
    </reaction>
</comment>
<dbReference type="NCBIfam" id="TIGR03814">
    <property type="entry name" value="Gln_ase"/>
    <property type="match status" value="1"/>
</dbReference>
<dbReference type="Pfam" id="PF04960">
    <property type="entry name" value="Glutaminase"/>
    <property type="match status" value="1"/>
</dbReference>
<feature type="binding site" evidence="6">
    <location>
        <position position="268"/>
    </location>
    <ligand>
        <name>substrate</name>
    </ligand>
</feature>
<evidence type="ECO:0000256" key="4">
    <source>
        <dbReference type="ARBA" id="ARBA00022801"/>
    </source>
</evidence>
<evidence type="ECO:0000256" key="1">
    <source>
        <dbReference type="ARBA" id="ARBA00011076"/>
    </source>
</evidence>
<evidence type="ECO:0000256" key="6">
    <source>
        <dbReference type="HAMAP-Rule" id="MF_00313"/>
    </source>
</evidence>
<dbReference type="EC" id="3.5.1.2" evidence="3 6"/>
<dbReference type="OrthoDB" id="9788822at2"/>
<keyword evidence="8" id="KW-1185">Reference proteome</keyword>
<evidence type="ECO:0000256" key="3">
    <source>
        <dbReference type="ARBA" id="ARBA00012918"/>
    </source>
</evidence>
<organism evidence="7 8">
    <name type="scientific">Qingshengfaniella alkalisoli</name>
    <dbReference type="NCBI Taxonomy" id="2599296"/>
    <lineage>
        <taxon>Bacteria</taxon>
        <taxon>Pseudomonadati</taxon>
        <taxon>Pseudomonadota</taxon>
        <taxon>Alphaproteobacteria</taxon>
        <taxon>Rhodobacterales</taxon>
        <taxon>Paracoccaceae</taxon>
        <taxon>Qingshengfaniella</taxon>
    </lineage>
</organism>
<accession>A0A5B8ISS6</accession>
<dbReference type="GO" id="GO:0004359">
    <property type="term" value="F:glutaminase activity"/>
    <property type="evidence" value="ECO:0007669"/>
    <property type="project" value="UniProtKB-UniRule"/>
</dbReference>
<dbReference type="GO" id="GO:0006537">
    <property type="term" value="P:glutamate biosynthetic process"/>
    <property type="evidence" value="ECO:0007669"/>
    <property type="project" value="TreeGrafter"/>
</dbReference>
<dbReference type="NCBIfam" id="NF002133">
    <property type="entry name" value="PRK00971.1-2"/>
    <property type="match status" value="1"/>
</dbReference>
<feature type="binding site" evidence="6">
    <location>
        <position position="71"/>
    </location>
    <ligand>
        <name>substrate</name>
    </ligand>
</feature>
<feature type="binding site" evidence="6">
    <location>
        <position position="167"/>
    </location>
    <ligand>
        <name>substrate</name>
    </ligand>
</feature>
<feature type="binding site" evidence="6">
    <location>
        <position position="250"/>
    </location>
    <ligand>
        <name>substrate</name>
    </ligand>
</feature>
<sequence>MTRKITPKRLQEIADEITERIAGESERGVVADYIPELAKVDLNRFGIAILPVETEECIVAGDADVPFSIQSISKVFALTLALEKVGATLWSRVGREPSGDPFNSIVQLEYEKGIPRNPFINPGAIVLADVLMDNQGPDKAIEQILGLCQRLANDQSMRIDGDVAASEMKTGGRNRALAHFMAAEGNLRGDVEDVLKIYFHQCSIAMSCRQLAMAGRFLASAGHLSGGEDPTVTPERARRINALMMTCGQYDASGEFAFRIGIPAKSGVGGGILGIVPGIASVVAWCPGLDAKGNSLLATRAFEELVRTIGWSVFGPI</sequence>
<dbReference type="InterPro" id="IPR012338">
    <property type="entry name" value="Beta-lactam/transpept-like"/>
</dbReference>
<dbReference type="EMBL" id="CP042261">
    <property type="protein sequence ID" value="QDY68483.1"/>
    <property type="molecule type" value="Genomic_DNA"/>
</dbReference>
<dbReference type="AlphaFoldDB" id="A0A5B8ISS6"/>
<evidence type="ECO:0000313" key="7">
    <source>
        <dbReference type="EMBL" id="QDY68483.1"/>
    </source>
</evidence>
<keyword evidence="6" id="KW-0007">Acetylation</keyword>
<proteinExistence type="inferred from homology"/>
<name>A0A5B8ISS6_9RHOB</name>
<feature type="binding site" evidence="6">
    <location>
        <position position="198"/>
    </location>
    <ligand>
        <name>substrate</name>
    </ligand>
</feature>
<feature type="binding site" evidence="6">
    <location>
        <position position="121"/>
    </location>
    <ligand>
        <name>substrate</name>
    </ligand>
</feature>
<evidence type="ECO:0000256" key="2">
    <source>
        <dbReference type="ARBA" id="ARBA00011881"/>
    </source>
</evidence>
<dbReference type="KEGG" id="lit:FPZ52_01845"/>
<protein>
    <recommendedName>
        <fullName evidence="3 6">Glutaminase</fullName>
        <ecNumber evidence="3 6">3.5.1.2</ecNumber>
    </recommendedName>
</protein>
<dbReference type="GO" id="GO:0006543">
    <property type="term" value="P:L-glutamine catabolic process"/>
    <property type="evidence" value="ECO:0007669"/>
    <property type="project" value="TreeGrafter"/>
</dbReference>
<evidence type="ECO:0000313" key="8">
    <source>
        <dbReference type="Proteomes" id="UP000318483"/>
    </source>
</evidence>
<dbReference type="FunFam" id="3.40.710.10:FF:000005">
    <property type="entry name" value="Glutaminase"/>
    <property type="match status" value="1"/>
</dbReference>
<dbReference type="Gene3D" id="3.40.710.10">
    <property type="entry name" value="DD-peptidase/beta-lactamase superfamily"/>
    <property type="match status" value="1"/>
</dbReference>
<gene>
    <name evidence="6" type="primary">glsA</name>
    <name evidence="7" type="ORF">FPZ52_01845</name>
</gene>
<dbReference type="PANTHER" id="PTHR12544:SF29">
    <property type="entry name" value="GLUTAMINASE"/>
    <property type="match status" value="1"/>
</dbReference>
<dbReference type="RefSeq" id="WP_146363148.1">
    <property type="nucleotide sequence ID" value="NZ_CP042261.1"/>
</dbReference>
<comment type="subunit">
    <text evidence="2 6">Homotetramer.</text>
</comment>
<reference evidence="7 8" key="1">
    <citation type="submission" date="2019-07" db="EMBL/GenBank/DDBJ databases">
        <title>Litoreibacter alkalisoli sp. nov., isolated from saline-alkaline soil.</title>
        <authorList>
            <person name="Wang S."/>
            <person name="Xu L."/>
            <person name="Xing Y.-T."/>
            <person name="Sun J.-Q."/>
        </authorList>
    </citation>
    <scope>NUCLEOTIDE SEQUENCE [LARGE SCALE GENOMIC DNA]</scope>
    <source>
        <strain evidence="7 8">LN3S51</strain>
    </source>
</reference>
<dbReference type="HAMAP" id="MF_00313">
    <property type="entry name" value="Glutaminase"/>
    <property type="match status" value="1"/>
</dbReference>
<dbReference type="SUPFAM" id="SSF56601">
    <property type="entry name" value="beta-lactamase/transpeptidase-like"/>
    <property type="match status" value="1"/>
</dbReference>
<evidence type="ECO:0000256" key="5">
    <source>
        <dbReference type="ARBA" id="ARBA00049534"/>
    </source>
</evidence>
<feature type="binding site" evidence="6">
    <location>
        <position position="174"/>
    </location>
    <ligand>
        <name>substrate</name>
    </ligand>
</feature>
<dbReference type="InterPro" id="IPR015868">
    <property type="entry name" value="Glutaminase"/>
</dbReference>
<keyword evidence="4 6" id="KW-0378">Hydrolase</keyword>
<dbReference type="Proteomes" id="UP000318483">
    <property type="component" value="Chromosome"/>
</dbReference>